<reference evidence="6 7" key="1">
    <citation type="submission" date="2019-08" db="EMBL/GenBank/DDBJ databases">
        <title>Complete genome sequence of Terriglobus albidus strain ORNL.</title>
        <authorList>
            <person name="Podar M."/>
        </authorList>
    </citation>
    <scope>NUCLEOTIDE SEQUENCE [LARGE SCALE GENOMIC DNA]</scope>
    <source>
        <strain evidence="6 7">ORNL</strain>
    </source>
</reference>
<keyword evidence="3" id="KW-0732">Signal</keyword>
<keyword evidence="7" id="KW-1185">Reference proteome</keyword>
<dbReference type="InterPro" id="IPR000322">
    <property type="entry name" value="Glyco_hydro_31_TIM"/>
</dbReference>
<gene>
    <name evidence="6" type="ORF">FTW19_07645</name>
</gene>
<dbReference type="AlphaFoldDB" id="A0A5B9EC43"/>
<dbReference type="Pfam" id="PF21365">
    <property type="entry name" value="Glyco_hydro_31_3rd"/>
    <property type="match status" value="1"/>
</dbReference>
<feature type="domain" description="Glycosyl hydrolase family 31 C-terminal" evidence="5">
    <location>
        <begin position="561"/>
        <end position="647"/>
    </location>
</feature>
<proteinExistence type="inferred from homology"/>
<dbReference type="SUPFAM" id="SSF51445">
    <property type="entry name" value="(Trans)glycosidases"/>
    <property type="match status" value="1"/>
</dbReference>
<comment type="similarity">
    <text evidence="1 2">Belongs to the glycosyl hydrolase 31 family.</text>
</comment>
<dbReference type="Gene3D" id="2.60.40.1760">
    <property type="entry name" value="glycosyl hydrolase (family 31)"/>
    <property type="match status" value="1"/>
</dbReference>
<protein>
    <submittedName>
        <fullName evidence="6">Glycoside hydrolase</fullName>
    </submittedName>
</protein>
<evidence type="ECO:0000256" key="3">
    <source>
        <dbReference type="SAM" id="SignalP"/>
    </source>
</evidence>
<dbReference type="SUPFAM" id="SSF74650">
    <property type="entry name" value="Galactose mutarotase-like"/>
    <property type="match status" value="1"/>
</dbReference>
<dbReference type="PANTHER" id="PTHR43863:SF2">
    <property type="entry name" value="MALTASE-GLUCOAMYLASE"/>
    <property type="match status" value="1"/>
</dbReference>
<keyword evidence="2 6" id="KW-0378">Hydrolase</keyword>
<dbReference type="Pfam" id="PF01055">
    <property type="entry name" value="Glyco_hydro_31_2nd"/>
    <property type="match status" value="1"/>
</dbReference>
<accession>A0A5B9EC43</accession>
<dbReference type="PANTHER" id="PTHR43863">
    <property type="entry name" value="HYDROLASE, PUTATIVE (AFU_ORTHOLOGUE AFUA_1G03140)-RELATED"/>
    <property type="match status" value="1"/>
</dbReference>
<keyword evidence="2" id="KW-0326">Glycosidase</keyword>
<dbReference type="InterPro" id="IPR051816">
    <property type="entry name" value="Glycosyl_Hydrolase_31"/>
</dbReference>
<dbReference type="SUPFAM" id="SSF51011">
    <property type="entry name" value="Glycosyl hydrolase domain"/>
    <property type="match status" value="1"/>
</dbReference>
<dbReference type="Proteomes" id="UP000321820">
    <property type="component" value="Chromosome"/>
</dbReference>
<dbReference type="GO" id="GO:0030246">
    <property type="term" value="F:carbohydrate binding"/>
    <property type="evidence" value="ECO:0007669"/>
    <property type="project" value="InterPro"/>
</dbReference>
<feature type="chain" id="PRO_5022932230" evidence="3">
    <location>
        <begin position="31"/>
        <end position="710"/>
    </location>
</feature>
<dbReference type="GO" id="GO:0005975">
    <property type="term" value="P:carbohydrate metabolic process"/>
    <property type="evidence" value="ECO:0007669"/>
    <property type="project" value="InterPro"/>
</dbReference>
<organism evidence="6 7">
    <name type="scientific">Terriglobus albidus</name>
    <dbReference type="NCBI Taxonomy" id="1592106"/>
    <lineage>
        <taxon>Bacteria</taxon>
        <taxon>Pseudomonadati</taxon>
        <taxon>Acidobacteriota</taxon>
        <taxon>Terriglobia</taxon>
        <taxon>Terriglobales</taxon>
        <taxon>Acidobacteriaceae</taxon>
        <taxon>Terriglobus</taxon>
    </lineage>
</organism>
<evidence type="ECO:0000259" key="4">
    <source>
        <dbReference type="Pfam" id="PF01055"/>
    </source>
</evidence>
<dbReference type="OrthoDB" id="176168at2"/>
<dbReference type="GO" id="GO:0004553">
    <property type="term" value="F:hydrolase activity, hydrolyzing O-glycosyl compounds"/>
    <property type="evidence" value="ECO:0007669"/>
    <property type="project" value="InterPro"/>
</dbReference>
<evidence type="ECO:0000256" key="2">
    <source>
        <dbReference type="RuleBase" id="RU361185"/>
    </source>
</evidence>
<dbReference type="RefSeq" id="WP_147647067.1">
    <property type="nucleotide sequence ID" value="NZ_CP042806.1"/>
</dbReference>
<evidence type="ECO:0000259" key="5">
    <source>
        <dbReference type="Pfam" id="PF21365"/>
    </source>
</evidence>
<dbReference type="Gene3D" id="2.60.40.1180">
    <property type="entry name" value="Golgi alpha-mannosidase II"/>
    <property type="match status" value="1"/>
</dbReference>
<dbReference type="CDD" id="cd06592">
    <property type="entry name" value="GH31_NET37"/>
    <property type="match status" value="1"/>
</dbReference>
<dbReference type="CDD" id="cd14752">
    <property type="entry name" value="GH31_N"/>
    <property type="match status" value="1"/>
</dbReference>
<evidence type="ECO:0000313" key="7">
    <source>
        <dbReference type="Proteomes" id="UP000321820"/>
    </source>
</evidence>
<dbReference type="InterPro" id="IPR011013">
    <property type="entry name" value="Gal_mutarotase_sf_dom"/>
</dbReference>
<dbReference type="KEGG" id="talb:FTW19_07645"/>
<dbReference type="InterPro" id="IPR017853">
    <property type="entry name" value="GH"/>
</dbReference>
<dbReference type="InterPro" id="IPR013780">
    <property type="entry name" value="Glyco_hydro_b"/>
</dbReference>
<dbReference type="InterPro" id="IPR048395">
    <property type="entry name" value="Glyco_hydro_31_C"/>
</dbReference>
<sequence length="710" mass="79130">MSSNRITRRSLAKRLLMTSAAASTPGVLFAQEKEQSSRQAADWTEVRPGVWRARIGTPESYTPVSGRLVDPQINGFDRLPHVAESPLPSISGTISIRGTVVQLPLRPNELVFGLGLQLLSFDQRGKKKTIRVNADPRFDSGDSHAPVPFYVTTKGVGILVDTTRYATFFVGNARPKPEEPATNVSNVNPDPNYTHNIETDDQGQVTVEIPNAAGVDVYLFAGPSMLDAVRRYNVFSGGGFVPPEWGLGFWYRADSRATSQRVVSLMKEFRDRKIPCDVFGLEPGWQSHSYSCTFAWEGQRFPEPTAFLSEMKALNCRVNLWEHAFVHPASPMFPAMRSLSGDYGVWGGLTPDFADPAARRVFGEYHGKTFVDAGVSGFKLDECDNSDYTGGWSFPELSRFPSGLDGEQMHSVFGLRYQFTIWDEYRKRNLKTYGLVRSSGALAAPYPFVLYSDLYNHRDFIRGLANSGFSGLLWCPEVRDAASEEDLLRRLQSVVFSPLALVNGWYIKSPPWRQLNRKLNNAGQDMANWEATESRCREIIGWRMSLIPYLKSAFHRYAADGTPPFRALVMDWPTDARLTKVDDQYMIGDRMMVAPLFAGEAKREVVFPGGSDWHDLWTGELIKGGTTITVDRTAEKIPVYVKAGSIVPWADVGAHTAAPESRRLSARVYGNGSLSFKFEGDAGAEMRWSGGKGAVAGETDYRIHHWQHLG</sequence>
<evidence type="ECO:0000256" key="1">
    <source>
        <dbReference type="ARBA" id="ARBA00007806"/>
    </source>
</evidence>
<feature type="signal peptide" evidence="3">
    <location>
        <begin position="1"/>
        <end position="30"/>
    </location>
</feature>
<dbReference type="Gene3D" id="3.20.20.80">
    <property type="entry name" value="Glycosidases"/>
    <property type="match status" value="1"/>
</dbReference>
<name>A0A5B9EC43_9BACT</name>
<evidence type="ECO:0000313" key="6">
    <source>
        <dbReference type="EMBL" id="QEE27877.1"/>
    </source>
</evidence>
<dbReference type="EMBL" id="CP042806">
    <property type="protein sequence ID" value="QEE27877.1"/>
    <property type="molecule type" value="Genomic_DNA"/>
</dbReference>
<feature type="domain" description="Glycoside hydrolase family 31 TIM barrel" evidence="4">
    <location>
        <begin position="241"/>
        <end position="551"/>
    </location>
</feature>